<dbReference type="RefSeq" id="WP_139233900.1">
    <property type="nucleotide sequence ID" value="NZ_FPAQ01000009.1"/>
</dbReference>
<protein>
    <submittedName>
        <fullName evidence="2">Helix-turn-helix domain-containing protein</fullName>
    </submittedName>
</protein>
<dbReference type="InterPro" id="IPR009057">
    <property type="entry name" value="Homeodomain-like_sf"/>
</dbReference>
<dbReference type="OrthoDB" id="9803231at2"/>
<dbReference type="GO" id="GO:0005829">
    <property type="term" value="C:cytosol"/>
    <property type="evidence" value="ECO:0007669"/>
    <property type="project" value="TreeGrafter"/>
</dbReference>
<dbReference type="InterPro" id="IPR025246">
    <property type="entry name" value="IS30-like_HTH"/>
</dbReference>
<dbReference type="Pfam" id="PF13936">
    <property type="entry name" value="HTH_38"/>
    <property type="match status" value="1"/>
</dbReference>
<reference evidence="2 3" key="1">
    <citation type="submission" date="2016-10" db="EMBL/GenBank/DDBJ databases">
        <authorList>
            <person name="de Groot N.N."/>
        </authorList>
    </citation>
    <scope>NUCLEOTIDE SEQUENCE [LARGE SCALE GENOMIC DNA]</scope>
    <source>
        <strain evidence="2 3">CGMCC 1.6493</strain>
    </source>
</reference>
<gene>
    <name evidence="2" type="ORF">SAMN04487956_1091</name>
</gene>
<dbReference type="Gene3D" id="1.10.10.60">
    <property type="entry name" value="Homeodomain-like"/>
    <property type="match status" value="1"/>
</dbReference>
<proteinExistence type="predicted"/>
<feature type="non-terminal residue" evidence="2">
    <location>
        <position position="86"/>
    </location>
</feature>
<dbReference type="AlphaFoldDB" id="A0A1I6Z4H2"/>
<dbReference type="SUPFAM" id="SSF46689">
    <property type="entry name" value="Homeodomain-like"/>
    <property type="match status" value="1"/>
</dbReference>
<dbReference type="InterPro" id="IPR051917">
    <property type="entry name" value="Transposase-Integrase"/>
</dbReference>
<organism evidence="2 3">
    <name type="scientific">Halomonas saccharevitans</name>
    <dbReference type="NCBI Taxonomy" id="416872"/>
    <lineage>
        <taxon>Bacteria</taxon>
        <taxon>Pseudomonadati</taxon>
        <taxon>Pseudomonadota</taxon>
        <taxon>Gammaproteobacteria</taxon>
        <taxon>Oceanospirillales</taxon>
        <taxon>Halomonadaceae</taxon>
        <taxon>Halomonas</taxon>
    </lineage>
</organism>
<feature type="domain" description="Transposase IS30-like HTH" evidence="1">
    <location>
        <begin position="3"/>
        <end position="45"/>
    </location>
</feature>
<dbReference type="PANTHER" id="PTHR10948:SF23">
    <property type="entry name" value="TRANSPOSASE INSI FOR INSERTION SEQUENCE ELEMENT IS30A-RELATED"/>
    <property type="match status" value="1"/>
</dbReference>
<accession>A0A1I6Z4H2</accession>
<evidence type="ECO:0000313" key="3">
    <source>
        <dbReference type="Proteomes" id="UP000199594"/>
    </source>
</evidence>
<dbReference type="Proteomes" id="UP000199594">
    <property type="component" value="Unassembled WGS sequence"/>
</dbReference>
<evidence type="ECO:0000259" key="1">
    <source>
        <dbReference type="Pfam" id="PF13936"/>
    </source>
</evidence>
<name>A0A1I6Z4H2_9GAMM</name>
<dbReference type="GO" id="GO:0032196">
    <property type="term" value="P:transposition"/>
    <property type="evidence" value="ECO:0007669"/>
    <property type="project" value="TreeGrafter"/>
</dbReference>
<dbReference type="GO" id="GO:0004803">
    <property type="term" value="F:transposase activity"/>
    <property type="evidence" value="ECO:0007669"/>
    <property type="project" value="TreeGrafter"/>
</dbReference>
<dbReference type="EMBL" id="FPAQ01000009">
    <property type="protein sequence ID" value="SFT57633.1"/>
    <property type="molecule type" value="Genomic_DNA"/>
</dbReference>
<sequence length="86" mass="10020">MGYRQLTQIQRYQIHARYDLGISQRQIGRELGLHGSTISRELRRNATSGGYDPEQAQTLSDHRRRTAWKWTKRLPSMIAAVVGRLR</sequence>
<evidence type="ECO:0000313" key="2">
    <source>
        <dbReference type="EMBL" id="SFT57633.1"/>
    </source>
</evidence>
<dbReference type="PANTHER" id="PTHR10948">
    <property type="entry name" value="TRANSPOSASE"/>
    <property type="match status" value="1"/>
</dbReference>